<dbReference type="PaxDb" id="2850-Phatr46843"/>
<dbReference type="eggNOG" id="ENOG502QSJA">
    <property type="taxonomic scope" value="Eukaryota"/>
</dbReference>
<reference evidence="4" key="2">
    <citation type="submission" date="2008-08" db="EMBL/GenBank/DDBJ databases">
        <authorList>
            <consortium name="Diatom Consortium"/>
            <person name="Grigoriev I."/>
            <person name="Grimwood J."/>
            <person name="Kuo A."/>
            <person name="Otillar R.P."/>
            <person name="Salamov A."/>
            <person name="Detter J.C."/>
            <person name="Lindquist E."/>
            <person name="Shapiro H."/>
            <person name="Lucas S."/>
            <person name="Glavina del Rio T."/>
            <person name="Pitluck S."/>
            <person name="Rokhsar D."/>
            <person name="Bowler C."/>
        </authorList>
    </citation>
    <scope>GENOME REANNOTATION</scope>
    <source>
        <strain evidence="4">CCAP 1055/1</strain>
    </source>
</reference>
<dbReference type="GeneID" id="7204694"/>
<dbReference type="PANTHER" id="PTHR36566">
    <property type="entry name" value="NICKEL INSERTION PROTEIN-RELATED"/>
    <property type="match status" value="1"/>
</dbReference>
<dbReference type="PANTHER" id="PTHR36566:SF1">
    <property type="entry name" value="PYRIDINIUM-3,5-BISTHIOCARBOXYLIC ACID MONONUCLEOTIDE NICKEL INSERTION PROTEIN"/>
    <property type="match status" value="1"/>
</dbReference>
<dbReference type="InParanoid" id="B5Y3Y3"/>
<name>B5Y3Y3_PHATC</name>
<protein>
    <submittedName>
        <fullName evidence="3">Uncharacterized protein</fullName>
    </submittedName>
</protein>
<feature type="compositionally biased region" description="Basic and acidic residues" evidence="2">
    <location>
        <begin position="232"/>
        <end position="249"/>
    </location>
</feature>
<feature type="region of interest" description="Disordered" evidence="2">
    <location>
        <begin position="190"/>
        <end position="249"/>
    </location>
</feature>
<dbReference type="HOGENOM" id="CLU_028523_2_1_1"/>
<evidence type="ECO:0000256" key="2">
    <source>
        <dbReference type="SAM" id="MobiDB-lite"/>
    </source>
</evidence>
<evidence type="ECO:0000256" key="1">
    <source>
        <dbReference type="ARBA" id="ARBA00022596"/>
    </source>
</evidence>
<accession>B5Y3Y3</accession>
<gene>
    <name evidence="3" type="ORF">PHATR_46843</name>
</gene>
<proteinExistence type="predicted"/>
<dbReference type="Pfam" id="PF01969">
    <property type="entry name" value="Ni_insertion"/>
    <property type="match status" value="1"/>
</dbReference>
<dbReference type="AlphaFoldDB" id="B5Y3Y3"/>
<dbReference type="KEGG" id="pti:PHATR_46843"/>
<dbReference type="EMBL" id="CP001141">
    <property type="protein sequence ID" value="ACI65212.1"/>
    <property type="molecule type" value="Genomic_DNA"/>
</dbReference>
<keyword evidence="1" id="KW-0533">Nickel</keyword>
<dbReference type="OrthoDB" id="44529at2759"/>
<dbReference type="InterPro" id="IPR002822">
    <property type="entry name" value="Ni_insertion"/>
</dbReference>
<feature type="compositionally biased region" description="Basic and acidic residues" evidence="2">
    <location>
        <begin position="212"/>
        <end position="225"/>
    </location>
</feature>
<keyword evidence="4" id="KW-1185">Reference proteome</keyword>
<reference evidence="3 4" key="1">
    <citation type="journal article" date="2008" name="Nature">
        <title>The Phaeodactylum genome reveals the evolutionary history of diatom genomes.</title>
        <authorList>
            <person name="Bowler C."/>
            <person name="Allen A.E."/>
            <person name="Badger J.H."/>
            <person name="Grimwood J."/>
            <person name="Jabbari K."/>
            <person name="Kuo A."/>
            <person name="Maheswari U."/>
            <person name="Martens C."/>
            <person name="Maumus F."/>
            <person name="Otillar R.P."/>
            <person name="Rayko E."/>
            <person name="Salamov A."/>
            <person name="Vandepoele K."/>
            <person name="Beszteri B."/>
            <person name="Gruber A."/>
            <person name="Heijde M."/>
            <person name="Katinka M."/>
            <person name="Mock T."/>
            <person name="Valentin K."/>
            <person name="Verret F."/>
            <person name="Berges J.A."/>
            <person name="Brownlee C."/>
            <person name="Cadoret J.P."/>
            <person name="Chiovitti A."/>
            <person name="Choi C.J."/>
            <person name="Coesel S."/>
            <person name="De Martino A."/>
            <person name="Detter J.C."/>
            <person name="Durkin C."/>
            <person name="Falciatore A."/>
            <person name="Fournet J."/>
            <person name="Haruta M."/>
            <person name="Huysman M.J."/>
            <person name="Jenkins B.D."/>
            <person name="Jiroutova K."/>
            <person name="Jorgensen R.E."/>
            <person name="Joubert Y."/>
            <person name="Kaplan A."/>
            <person name="Kroger N."/>
            <person name="Kroth P.G."/>
            <person name="La Roche J."/>
            <person name="Lindquist E."/>
            <person name="Lommer M."/>
            <person name="Martin-Jezequel V."/>
            <person name="Lopez P.J."/>
            <person name="Lucas S."/>
            <person name="Mangogna M."/>
            <person name="McGinnis K."/>
            <person name="Medlin L.K."/>
            <person name="Montsant A."/>
            <person name="Oudot-Le Secq M.P."/>
            <person name="Napoli C."/>
            <person name="Obornik M."/>
            <person name="Parker M.S."/>
            <person name="Petit J.L."/>
            <person name="Porcel B.M."/>
            <person name="Poulsen N."/>
            <person name="Robison M."/>
            <person name="Rychlewski L."/>
            <person name="Rynearson T.A."/>
            <person name="Schmutz J."/>
            <person name="Shapiro H."/>
            <person name="Siaut M."/>
            <person name="Stanley M."/>
            <person name="Sussman M.R."/>
            <person name="Taylor A.R."/>
            <person name="Vardi A."/>
            <person name="von Dassow P."/>
            <person name="Vyverman W."/>
            <person name="Willis A."/>
            <person name="Wyrwicz L.S."/>
            <person name="Rokhsar D.S."/>
            <person name="Weissenbach J."/>
            <person name="Armbrust E.V."/>
            <person name="Green B.R."/>
            <person name="Van de Peer Y."/>
            <person name="Grigoriev I.V."/>
        </authorList>
    </citation>
    <scope>NUCLEOTIDE SEQUENCE [LARGE SCALE GENOMIC DNA]</scope>
    <source>
        <strain evidence="3 4">CCAP 1055/1</strain>
    </source>
</reference>
<organism evidence="3 4">
    <name type="scientific">Phaeodactylum tricornutum (strain CCAP 1055/1)</name>
    <dbReference type="NCBI Taxonomy" id="556484"/>
    <lineage>
        <taxon>Eukaryota</taxon>
        <taxon>Sar</taxon>
        <taxon>Stramenopiles</taxon>
        <taxon>Ochrophyta</taxon>
        <taxon>Bacillariophyta</taxon>
        <taxon>Bacillariophyceae</taxon>
        <taxon>Bacillariophycidae</taxon>
        <taxon>Naviculales</taxon>
        <taxon>Phaeodactylaceae</taxon>
        <taxon>Phaeodactylum</taxon>
    </lineage>
</organism>
<dbReference type="Proteomes" id="UP000000759">
    <property type="component" value="Chromosome 11"/>
</dbReference>
<evidence type="ECO:0000313" key="3">
    <source>
        <dbReference type="EMBL" id="ACI65212.1"/>
    </source>
</evidence>
<sequence length="455" mass="49590">MRHVTFFQACHTRVPILTDVIKPLFRRYDAAFSASNSFVLLPRTVALGSVANGDECSQPSQKMDEKPANTVLAVSENPEGVQWKRPDDSMHAHFDCFSGAAGDMMLASCIDAAGDIGDQLLGYVGESIRRGFPELDGEFELYRERVWRGMGSIAATKINVSSLYGHRAAPTPKLTTKTIDERDYKATEMAPHTDHDNSDPSFNQTHRHVHSHAHEQEGHTHHLEHNTSANQHSHDHEHVGEHSHVHSHEIRNSYSKDHNHASGPLRNLPQIREMLQSSSVEFIPLWVRDAAIEAFTELARAEATVHGASGKDTVYFHEVGAVDSIVDTVGTLLALHALGVESVSCSRLPLGEGTVWTDHGLLPVPAPATLLLMVGMPTSPGPPGVTGELVTPTAAALLRVLTKKDGISSIAGRPPRFVVNCVGIGAGTKNFRKHPNILRLLIGDSVVIDESTERT</sequence>
<dbReference type="STRING" id="556484.B5Y3Y3"/>
<evidence type="ECO:0000313" key="4">
    <source>
        <dbReference type="Proteomes" id="UP000000759"/>
    </source>
</evidence>
<dbReference type="RefSeq" id="XP_002185742.1">
    <property type="nucleotide sequence ID" value="XM_002185706.1"/>
</dbReference>